<evidence type="ECO:0000313" key="14">
    <source>
        <dbReference type="EMBL" id="SUJ08159.1"/>
    </source>
</evidence>
<evidence type="ECO:0000256" key="4">
    <source>
        <dbReference type="ARBA" id="ARBA00011245"/>
    </source>
</evidence>
<dbReference type="InterPro" id="IPR036397">
    <property type="entry name" value="RNaseH_sf"/>
</dbReference>
<comment type="subunit">
    <text evidence="4 11">Monomer.</text>
</comment>
<evidence type="ECO:0000256" key="3">
    <source>
        <dbReference type="ARBA" id="ARBA00005300"/>
    </source>
</evidence>
<feature type="binding site" evidence="11">
    <location>
        <position position="72"/>
    </location>
    <ligand>
        <name>Mg(2+)</name>
        <dbReference type="ChEBI" id="CHEBI:18420"/>
        <label>1</label>
    </ligand>
</feature>
<keyword evidence="10 11" id="KW-0460">Magnesium</keyword>
<dbReference type="InterPro" id="IPR002156">
    <property type="entry name" value="RNaseH_domain"/>
</dbReference>
<evidence type="ECO:0000256" key="11">
    <source>
        <dbReference type="HAMAP-Rule" id="MF_00042"/>
    </source>
</evidence>
<dbReference type="FunFam" id="3.30.420.10:FF:000008">
    <property type="entry name" value="Ribonuclease H"/>
    <property type="match status" value="1"/>
</dbReference>
<dbReference type="Proteomes" id="UP000825078">
    <property type="component" value="Chromosome"/>
</dbReference>
<evidence type="ECO:0000256" key="5">
    <source>
        <dbReference type="ARBA" id="ARBA00022490"/>
    </source>
</evidence>
<dbReference type="PANTHER" id="PTHR10642:SF26">
    <property type="entry name" value="RIBONUCLEASE H1"/>
    <property type="match status" value="1"/>
</dbReference>
<dbReference type="GeneID" id="93809120"/>
<gene>
    <name evidence="11 14" type="primary">rnhA</name>
    <name evidence="14" type="ORF">NCTC10738_04049</name>
    <name evidence="13" type="ORF">TUM17379_20270</name>
</gene>
<dbReference type="InterPro" id="IPR050092">
    <property type="entry name" value="RNase_H"/>
</dbReference>
<keyword evidence="5 11" id="KW-0963">Cytoplasm</keyword>
<dbReference type="SUPFAM" id="SSF53098">
    <property type="entry name" value="Ribonuclease H-like"/>
    <property type="match status" value="1"/>
</dbReference>
<keyword evidence="8 11" id="KW-0255">Endonuclease</keyword>
<evidence type="ECO:0000256" key="8">
    <source>
        <dbReference type="ARBA" id="ARBA00022759"/>
    </source>
</evidence>
<evidence type="ECO:0000256" key="7">
    <source>
        <dbReference type="ARBA" id="ARBA00022723"/>
    </source>
</evidence>
<dbReference type="GO" id="GO:0000287">
    <property type="term" value="F:magnesium ion binding"/>
    <property type="evidence" value="ECO:0007669"/>
    <property type="project" value="UniProtKB-UniRule"/>
</dbReference>
<evidence type="ECO:0000256" key="6">
    <source>
        <dbReference type="ARBA" id="ARBA00022722"/>
    </source>
</evidence>
<dbReference type="GO" id="GO:0005737">
    <property type="term" value="C:cytoplasm"/>
    <property type="evidence" value="ECO:0007669"/>
    <property type="project" value="UniProtKB-SubCell"/>
</dbReference>
<evidence type="ECO:0000259" key="12">
    <source>
        <dbReference type="PROSITE" id="PS50879"/>
    </source>
</evidence>
<dbReference type="EMBL" id="UGYO01000002">
    <property type="protein sequence ID" value="SUJ08159.1"/>
    <property type="molecule type" value="Genomic_DNA"/>
</dbReference>
<feature type="binding site" evidence="11">
    <location>
        <position position="12"/>
    </location>
    <ligand>
        <name>Mg(2+)</name>
        <dbReference type="ChEBI" id="CHEBI:18420"/>
        <label>2</label>
    </ligand>
</feature>
<keyword evidence="6 11" id="KW-0540">Nuclease</keyword>
<reference evidence="14 15" key="1">
    <citation type="submission" date="2018-06" db="EMBL/GenBank/DDBJ databases">
        <authorList>
            <consortium name="Pathogen Informatics"/>
            <person name="Doyle S."/>
        </authorList>
    </citation>
    <scope>NUCLEOTIDE SEQUENCE [LARGE SCALE GENOMIC DNA]</scope>
    <source>
        <strain evidence="14 15">NCTC10738</strain>
    </source>
</reference>
<dbReference type="KEGG" id="salg:BS332_17400"/>
<dbReference type="AlphaFoldDB" id="A0A2T3H5F1"/>
<dbReference type="GO" id="GO:0003676">
    <property type="term" value="F:nucleic acid binding"/>
    <property type="evidence" value="ECO:0007669"/>
    <property type="project" value="InterPro"/>
</dbReference>
<dbReference type="Pfam" id="PF00075">
    <property type="entry name" value="RNase_H"/>
    <property type="match status" value="1"/>
</dbReference>
<dbReference type="InterPro" id="IPR022892">
    <property type="entry name" value="RNaseHI"/>
</dbReference>
<reference evidence="13" key="2">
    <citation type="submission" date="2021-05" db="EMBL/GenBank/DDBJ databases">
        <title>Molecular characterization for Shewanella algae harboring chromosomal blaOXA-55-like strains isolated from clinical and environment sample.</title>
        <authorList>
            <person name="Ohama Y."/>
            <person name="Aoki K."/>
            <person name="Harada S."/>
            <person name="Moriya K."/>
            <person name="Ishii Y."/>
            <person name="Tateda K."/>
        </authorList>
    </citation>
    <scope>NUCLEOTIDE SEQUENCE</scope>
    <source>
        <strain evidence="13">TUM17379</strain>
    </source>
</reference>
<proteinExistence type="inferred from homology"/>
<dbReference type="HAMAP" id="MF_00042">
    <property type="entry name" value="RNase_H"/>
    <property type="match status" value="1"/>
</dbReference>
<dbReference type="CDD" id="cd09278">
    <property type="entry name" value="RNase_HI_prokaryote_like"/>
    <property type="match status" value="1"/>
</dbReference>
<feature type="binding site" evidence="11">
    <location>
        <position position="12"/>
    </location>
    <ligand>
        <name>Mg(2+)</name>
        <dbReference type="ChEBI" id="CHEBI:18420"/>
        <label>1</label>
    </ligand>
</feature>
<name>A0A2T3H5F1_9GAMM</name>
<evidence type="ECO:0000313" key="15">
    <source>
        <dbReference type="Proteomes" id="UP000254069"/>
    </source>
</evidence>
<comment type="function">
    <text evidence="11">Endonuclease that specifically degrades the RNA of RNA-DNA hybrids.</text>
</comment>
<accession>A0A2T3H5F1</accession>
<dbReference type="PANTHER" id="PTHR10642">
    <property type="entry name" value="RIBONUCLEASE H1"/>
    <property type="match status" value="1"/>
</dbReference>
<evidence type="ECO:0000256" key="9">
    <source>
        <dbReference type="ARBA" id="ARBA00022801"/>
    </source>
</evidence>
<evidence type="ECO:0000256" key="1">
    <source>
        <dbReference type="ARBA" id="ARBA00000077"/>
    </source>
</evidence>
<organism evidence="14 15">
    <name type="scientific">Shewanella algae</name>
    <dbReference type="NCBI Taxonomy" id="38313"/>
    <lineage>
        <taxon>Bacteria</taxon>
        <taxon>Pseudomonadati</taxon>
        <taxon>Pseudomonadota</taxon>
        <taxon>Gammaproteobacteria</taxon>
        <taxon>Alteromonadales</taxon>
        <taxon>Shewanellaceae</taxon>
        <taxon>Shewanella</taxon>
    </lineage>
</organism>
<dbReference type="NCBIfam" id="NF001236">
    <property type="entry name" value="PRK00203.1"/>
    <property type="match status" value="1"/>
</dbReference>
<comment type="subcellular location">
    <subcellularLocation>
        <location evidence="2 11">Cytoplasm</location>
    </subcellularLocation>
</comment>
<dbReference type="Proteomes" id="UP000254069">
    <property type="component" value="Unassembled WGS sequence"/>
</dbReference>
<evidence type="ECO:0000256" key="10">
    <source>
        <dbReference type="ARBA" id="ARBA00022842"/>
    </source>
</evidence>
<feature type="binding site" evidence="11">
    <location>
        <position position="136"/>
    </location>
    <ligand>
        <name>Mg(2+)</name>
        <dbReference type="ChEBI" id="CHEBI:18420"/>
        <label>2</label>
    </ligand>
</feature>
<dbReference type="InterPro" id="IPR012337">
    <property type="entry name" value="RNaseH-like_sf"/>
</dbReference>
<evidence type="ECO:0000256" key="2">
    <source>
        <dbReference type="ARBA" id="ARBA00004496"/>
    </source>
</evidence>
<comment type="cofactor">
    <cofactor evidence="11">
        <name>Mg(2+)</name>
        <dbReference type="ChEBI" id="CHEBI:18420"/>
    </cofactor>
    <text evidence="11">Binds 1 Mg(2+) ion per subunit. May bind a second metal ion at a regulatory site, or after substrate binding.</text>
</comment>
<feature type="domain" description="RNase H type-1" evidence="12">
    <location>
        <begin position="3"/>
        <end position="144"/>
    </location>
</feature>
<accession>A0A380BYD1</accession>
<dbReference type="EMBL" id="AP024613">
    <property type="protein sequence ID" value="BCV45009.1"/>
    <property type="molecule type" value="Genomic_DNA"/>
</dbReference>
<dbReference type="STRING" id="38313.GCA_000947195_02073"/>
<dbReference type="EC" id="3.1.26.4" evidence="11"/>
<feature type="binding site" evidence="11">
    <location>
        <position position="50"/>
    </location>
    <ligand>
        <name>Mg(2+)</name>
        <dbReference type="ChEBI" id="CHEBI:18420"/>
        <label>1</label>
    </ligand>
</feature>
<dbReference type="PROSITE" id="PS50879">
    <property type="entry name" value="RNASE_H_1"/>
    <property type="match status" value="1"/>
</dbReference>
<evidence type="ECO:0000313" key="13">
    <source>
        <dbReference type="EMBL" id="BCV45009.1"/>
    </source>
</evidence>
<keyword evidence="15" id="KW-1185">Reference proteome</keyword>
<dbReference type="RefSeq" id="WP_025009664.1">
    <property type="nucleotide sequence ID" value="NZ_AP024609.1"/>
</dbReference>
<keyword evidence="9 11" id="KW-0378">Hydrolase</keyword>
<comment type="similarity">
    <text evidence="3 11">Belongs to the RNase H family.</text>
</comment>
<comment type="catalytic activity">
    <reaction evidence="1 11">
        <text>Endonucleolytic cleavage to 5'-phosphomonoester.</text>
        <dbReference type="EC" id="3.1.26.4"/>
    </reaction>
</comment>
<protein>
    <recommendedName>
        <fullName evidence="11">Ribonuclease H</fullName>
        <shortName evidence="11">RNase H</shortName>
        <ecNumber evidence="11">3.1.26.4</ecNumber>
    </recommendedName>
</protein>
<sequence length="158" mass="17792">MSELKQIQIYTDGSCLGNPGPGGYGVVMRYKQHTKELSGGFALTTNNRMELLAPIIALESLKEPCKIVLTSDSQYMRQGITQWIHGWKKKGWVTSNKTPVKNVDLWQRLDKATQQHQIDWRWVKGHAGHPENERCDTLAREAAEANPATVDQGYQASL</sequence>
<keyword evidence="7 11" id="KW-0479">Metal-binding</keyword>
<dbReference type="GO" id="GO:0043137">
    <property type="term" value="P:DNA replication, removal of RNA primer"/>
    <property type="evidence" value="ECO:0007669"/>
    <property type="project" value="TreeGrafter"/>
</dbReference>
<dbReference type="GO" id="GO:0004523">
    <property type="term" value="F:RNA-DNA hybrid ribonuclease activity"/>
    <property type="evidence" value="ECO:0007669"/>
    <property type="project" value="UniProtKB-UniRule"/>
</dbReference>
<dbReference type="Gene3D" id="3.30.420.10">
    <property type="entry name" value="Ribonuclease H-like superfamily/Ribonuclease H"/>
    <property type="match status" value="1"/>
</dbReference>